<protein>
    <submittedName>
        <fullName evidence="2">Uncharacterized protein</fullName>
    </submittedName>
</protein>
<proteinExistence type="predicted"/>
<dbReference type="EMBL" id="MNCJ02000326">
    <property type="protein sequence ID" value="KAF5782126.1"/>
    <property type="molecule type" value="Genomic_DNA"/>
</dbReference>
<dbReference type="AlphaFoldDB" id="A0A9K3HPI0"/>
<name>A0A9K3HPI0_HELAN</name>
<feature type="region of interest" description="Disordered" evidence="1">
    <location>
        <begin position="110"/>
        <end position="167"/>
    </location>
</feature>
<reference evidence="2" key="2">
    <citation type="submission" date="2020-06" db="EMBL/GenBank/DDBJ databases">
        <title>Helianthus annuus Genome sequencing and assembly Release 2.</title>
        <authorList>
            <person name="Gouzy J."/>
            <person name="Langlade N."/>
            <person name="Munos S."/>
        </authorList>
    </citation>
    <scope>NUCLEOTIDE SEQUENCE</scope>
    <source>
        <tissue evidence="2">Leaves</tissue>
    </source>
</reference>
<keyword evidence="3" id="KW-1185">Reference proteome</keyword>
<feature type="compositionally biased region" description="Pro residues" evidence="1">
    <location>
        <begin position="138"/>
        <end position="153"/>
    </location>
</feature>
<dbReference type="Gramene" id="mRNA:HanXRQr2_Chr11g0491861">
    <property type="protein sequence ID" value="CDS:HanXRQr2_Chr11g0491861.1"/>
    <property type="gene ID" value="HanXRQr2_Chr11g0491861"/>
</dbReference>
<evidence type="ECO:0000313" key="3">
    <source>
        <dbReference type="Proteomes" id="UP000215914"/>
    </source>
</evidence>
<sequence length="167" mass="19172">MSCPSFYLPSDERRKDGTKYKSFCKTLLTDLVIFYSFQHTKVMFVLLFNLMCPFQGKVSIILKLMSCTWNYKDILKSIFTFQFTFLCFLERMASKEKKRQISSNLNPIQHFQNTNSESSSPCLSLSLKPGHRNSISGHPPPPPDNSGAPPPSPSFLWWNDNHPTPLD</sequence>
<evidence type="ECO:0000256" key="1">
    <source>
        <dbReference type="SAM" id="MobiDB-lite"/>
    </source>
</evidence>
<feature type="compositionally biased region" description="Low complexity" evidence="1">
    <location>
        <begin position="116"/>
        <end position="127"/>
    </location>
</feature>
<comment type="caution">
    <text evidence="2">The sequence shown here is derived from an EMBL/GenBank/DDBJ whole genome shotgun (WGS) entry which is preliminary data.</text>
</comment>
<gene>
    <name evidence="2" type="ORF">HanXRQr2_Chr11g0491861</name>
</gene>
<organism evidence="2 3">
    <name type="scientific">Helianthus annuus</name>
    <name type="common">Common sunflower</name>
    <dbReference type="NCBI Taxonomy" id="4232"/>
    <lineage>
        <taxon>Eukaryota</taxon>
        <taxon>Viridiplantae</taxon>
        <taxon>Streptophyta</taxon>
        <taxon>Embryophyta</taxon>
        <taxon>Tracheophyta</taxon>
        <taxon>Spermatophyta</taxon>
        <taxon>Magnoliopsida</taxon>
        <taxon>eudicotyledons</taxon>
        <taxon>Gunneridae</taxon>
        <taxon>Pentapetalae</taxon>
        <taxon>asterids</taxon>
        <taxon>campanulids</taxon>
        <taxon>Asterales</taxon>
        <taxon>Asteraceae</taxon>
        <taxon>Asteroideae</taxon>
        <taxon>Heliantheae alliance</taxon>
        <taxon>Heliantheae</taxon>
        <taxon>Helianthus</taxon>
    </lineage>
</organism>
<accession>A0A9K3HPI0</accession>
<reference evidence="2" key="1">
    <citation type="journal article" date="2017" name="Nature">
        <title>The sunflower genome provides insights into oil metabolism, flowering and Asterid evolution.</title>
        <authorList>
            <person name="Badouin H."/>
            <person name="Gouzy J."/>
            <person name="Grassa C.J."/>
            <person name="Murat F."/>
            <person name="Staton S.E."/>
            <person name="Cottret L."/>
            <person name="Lelandais-Briere C."/>
            <person name="Owens G.L."/>
            <person name="Carrere S."/>
            <person name="Mayjonade B."/>
            <person name="Legrand L."/>
            <person name="Gill N."/>
            <person name="Kane N.C."/>
            <person name="Bowers J.E."/>
            <person name="Hubner S."/>
            <person name="Bellec A."/>
            <person name="Berard A."/>
            <person name="Berges H."/>
            <person name="Blanchet N."/>
            <person name="Boniface M.C."/>
            <person name="Brunel D."/>
            <person name="Catrice O."/>
            <person name="Chaidir N."/>
            <person name="Claudel C."/>
            <person name="Donnadieu C."/>
            <person name="Faraut T."/>
            <person name="Fievet G."/>
            <person name="Helmstetter N."/>
            <person name="King M."/>
            <person name="Knapp S.J."/>
            <person name="Lai Z."/>
            <person name="Le Paslier M.C."/>
            <person name="Lippi Y."/>
            <person name="Lorenzon L."/>
            <person name="Mandel J.R."/>
            <person name="Marage G."/>
            <person name="Marchand G."/>
            <person name="Marquand E."/>
            <person name="Bret-Mestries E."/>
            <person name="Morien E."/>
            <person name="Nambeesan S."/>
            <person name="Nguyen T."/>
            <person name="Pegot-Espagnet P."/>
            <person name="Pouilly N."/>
            <person name="Raftis F."/>
            <person name="Sallet E."/>
            <person name="Schiex T."/>
            <person name="Thomas J."/>
            <person name="Vandecasteele C."/>
            <person name="Vares D."/>
            <person name="Vear F."/>
            <person name="Vautrin S."/>
            <person name="Crespi M."/>
            <person name="Mangin B."/>
            <person name="Burke J.M."/>
            <person name="Salse J."/>
            <person name="Munos S."/>
            <person name="Vincourt P."/>
            <person name="Rieseberg L.H."/>
            <person name="Langlade N.B."/>
        </authorList>
    </citation>
    <scope>NUCLEOTIDE SEQUENCE</scope>
    <source>
        <tissue evidence="2">Leaves</tissue>
    </source>
</reference>
<dbReference type="Proteomes" id="UP000215914">
    <property type="component" value="Unassembled WGS sequence"/>
</dbReference>
<evidence type="ECO:0000313" key="2">
    <source>
        <dbReference type="EMBL" id="KAF5782126.1"/>
    </source>
</evidence>